<name>A0ABS1DMR2_RUBGE</name>
<dbReference type="EMBL" id="NRRU01000001">
    <property type="protein sequence ID" value="MBK1711298.1"/>
    <property type="molecule type" value="Genomic_DNA"/>
</dbReference>
<keyword evidence="2" id="KW-1185">Reference proteome</keyword>
<dbReference type="RefSeq" id="WP_200377517.1">
    <property type="nucleotide sequence ID" value="NZ_NRRU01000001.1"/>
</dbReference>
<proteinExistence type="predicted"/>
<accession>A0ABS1DMR2</accession>
<evidence type="ECO:0000313" key="1">
    <source>
        <dbReference type="EMBL" id="MBK1711298.1"/>
    </source>
</evidence>
<organism evidence="1 2">
    <name type="scientific">Rubrivivax gelatinosus</name>
    <name type="common">Rhodocyclus gelatinosus</name>
    <name type="synonym">Rhodopseudomonas gelatinosa</name>
    <dbReference type="NCBI Taxonomy" id="28068"/>
    <lineage>
        <taxon>Bacteria</taxon>
        <taxon>Pseudomonadati</taxon>
        <taxon>Pseudomonadota</taxon>
        <taxon>Betaproteobacteria</taxon>
        <taxon>Burkholderiales</taxon>
        <taxon>Sphaerotilaceae</taxon>
        <taxon>Rubrivivax</taxon>
    </lineage>
</organism>
<evidence type="ECO:0000313" key="2">
    <source>
        <dbReference type="Proteomes" id="UP001041814"/>
    </source>
</evidence>
<evidence type="ECO:0008006" key="3">
    <source>
        <dbReference type="Google" id="ProtNLM"/>
    </source>
</evidence>
<reference evidence="1" key="2">
    <citation type="journal article" date="2020" name="Microorganisms">
        <title>Osmotic Adaptation and Compatible Solute Biosynthesis of Phototrophic Bacteria as Revealed from Genome Analyses.</title>
        <authorList>
            <person name="Imhoff J.F."/>
            <person name="Rahn T."/>
            <person name="Kunzel S."/>
            <person name="Keller A."/>
            <person name="Neulinger S.C."/>
        </authorList>
    </citation>
    <scope>NUCLEOTIDE SEQUENCE</scope>
    <source>
        <strain evidence="1">IM 151</strain>
    </source>
</reference>
<reference evidence="1" key="1">
    <citation type="submission" date="2017-08" db="EMBL/GenBank/DDBJ databases">
        <authorList>
            <person name="Imhoff J.F."/>
            <person name="Rahn T."/>
            <person name="Kuenzel S."/>
            <person name="Neulinger S.C."/>
        </authorList>
    </citation>
    <scope>NUCLEOTIDE SEQUENCE</scope>
    <source>
        <strain evidence="1">IM 151</strain>
    </source>
</reference>
<sequence>MSIFYSASTGGFYDDAIHGEDARPVDVVDIDEQTYRALLDGQSAGQLISAGVDGRPILTARPGPTLEQSCADLKASVQIRLDEAAQAAGYDDIKSAVSYADEPAVPQYQADGVRLRAWRSRVWAFALPVINRVAAGELTPEAAAEQLVELPAIDATSPTET</sequence>
<dbReference type="Proteomes" id="UP001041814">
    <property type="component" value="Unassembled WGS sequence"/>
</dbReference>
<comment type="caution">
    <text evidence="1">The sequence shown here is derived from an EMBL/GenBank/DDBJ whole genome shotgun (WGS) entry which is preliminary data.</text>
</comment>
<gene>
    <name evidence="1" type="ORF">CKO43_00715</name>
</gene>
<protein>
    <recommendedName>
        <fullName evidence="3">Phage tail assembly chaperone</fullName>
    </recommendedName>
</protein>